<sequence length="127" mass="14531">MGLFRCNEPVRVRAIYDKYNFTEALRLWSSSVLRTEIARADTDDMYKLLEAAHLLDTWEEYGQVSTQIITRQLGPFKHSPGNTISEEHVGHDSKQALEKSIEYLEAKRHDAIFVAIVAVEKAVSAFF</sequence>
<organism evidence="1 2">
    <name type="scientific">Rachicladosporium monterosium</name>
    <dbReference type="NCBI Taxonomy" id="1507873"/>
    <lineage>
        <taxon>Eukaryota</taxon>
        <taxon>Fungi</taxon>
        <taxon>Dikarya</taxon>
        <taxon>Ascomycota</taxon>
        <taxon>Pezizomycotina</taxon>
        <taxon>Dothideomycetes</taxon>
        <taxon>Dothideomycetidae</taxon>
        <taxon>Cladosporiales</taxon>
        <taxon>Cladosporiaceae</taxon>
        <taxon>Rachicladosporium</taxon>
    </lineage>
</organism>
<dbReference type="Proteomes" id="UP001308179">
    <property type="component" value="Unassembled WGS sequence"/>
</dbReference>
<evidence type="ECO:0000313" key="1">
    <source>
        <dbReference type="EMBL" id="KAK5148547.1"/>
    </source>
</evidence>
<protein>
    <submittedName>
        <fullName evidence="1">Uncharacterized protein</fullName>
    </submittedName>
</protein>
<evidence type="ECO:0000313" key="2">
    <source>
        <dbReference type="Proteomes" id="UP001308179"/>
    </source>
</evidence>
<dbReference type="EMBL" id="JAVRRR010000003">
    <property type="protein sequence ID" value="KAK5148547.1"/>
    <property type="molecule type" value="Genomic_DNA"/>
</dbReference>
<proteinExistence type="predicted"/>
<comment type="caution">
    <text evidence="1">The sequence shown here is derived from an EMBL/GenBank/DDBJ whole genome shotgun (WGS) entry which is preliminary data.</text>
</comment>
<reference evidence="1 2" key="1">
    <citation type="submission" date="2023-08" db="EMBL/GenBank/DDBJ databases">
        <title>Black Yeasts Isolated from many extreme environments.</title>
        <authorList>
            <person name="Coleine C."/>
            <person name="Stajich J.E."/>
            <person name="Selbmann L."/>
        </authorList>
    </citation>
    <scope>NUCLEOTIDE SEQUENCE [LARGE SCALE GENOMIC DNA]</scope>
    <source>
        <strain evidence="1 2">CCFEE 5386</strain>
    </source>
</reference>
<gene>
    <name evidence="1" type="ORF">LTR32_000144</name>
</gene>
<name>A0ABR0LGS6_9PEZI</name>
<keyword evidence="2" id="KW-1185">Reference proteome</keyword>
<accession>A0ABR0LGS6</accession>